<dbReference type="Pfam" id="PF12007">
    <property type="entry name" value="DUF3501"/>
    <property type="match status" value="1"/>
</dbReference>
<dbReference type="OrthoDB" id="9780579at2"/>
<dbReference type="InterPro" id="IPR021890">
    <property type="entry name" value="DUF3501"/>
</dbReference>
<dbReference type="AlphaFoldDB" id="A0A2S5R9D7"/>
<evidence type="ECO:0000313" key="1">
    <source>
        <dbReference type="EMBL" id="PPE03745.1"/>
    </source>
</evidence>
<accession>A0A2S5R9D7</accession>
<name>A0A2S5R9D7_9PROT</name>
<organism evidence="1 2">
    <name type="scientific">Holospora curviuscula</name>
    <dbReference type="NCBI Taxonomy" id="1082868"/>
    <lineage>
        <taxon>Bacteria</taxon>
        <taxon>Pseudomonadati</taxon>
        <taxon>Pseudomonadota</taxon>
        <taxon>Alphaproteobacteria</taxon>
        <taxon>Holosporales</taxon>
        <taxon>Holosporaceae</taxon>
        <taxon>Holospora</taxon>
    </lineage>
</organism>
<evidence type="ECO:0000313" key="2">
    <source>
        <dbReference type="Proteomes" id="UP000239425"/>
    </source>
</evidence>
<reference evidence="1 2" key="1">
    <citation type="submission" date="2017-11" db="EMBL/GenBank/DDBJ databases">
        <title>Comparative genomic analysis of Holospora spp., intranuclear symbionts of paramecia.</title>
        <authorList>
            <person name="Garushyants S.K."/>
            <person name="Beliavskaya A."/>
            <person name="Malko D.B."/>
            <person name="Logacheva M.D."/>
            <person name="Rautian M.S."/>
            <person name="Gelfand M.S."/>
        </authorList>
    </citation>
    <scope>NUCLEOTIDE SEQUENCE [LARGE SCALE GENOMIC DNA]</scope>
    <source>
        <strain evidence="2">02AZ16</strain>
    </source>
</reference>
<gene>
    <name evidence="1" type="ORF">HCUR_00760</name>
</gene>
<dbReference type="Proteomes" id="UP000239425">
    <property type="component" value="Unassembled WGS sequence"/>
</dbReference>
<dbReference type="EMBL" id="PHHC01000082">
    <property type="protein sequence ID" value="PPE03745.1"/>
    <property type="molecule type" value="Genomic_DNA"/>
</dbReference>
<proteinExistence type="predicted"/>
<protein>
    <submittedName>
        <fullName evidence="1">Uncharacterized protein</fullName>
    </submittedName>
</protein>
<comment type="caution">
    <text evidence="1">The sequence shown here is derived from an EMBL/GenBank/DDBJ whole genome shotgun (WGS) entry which is preliminary data.</text>
</comment>
<keyword evidence="2" id="KW-1185">Reference proteome</keyword>
<sequence length="199" mass="24047">MFYSLEKEFFVIPYFSSLYTPLTLQDFSFKKYSQERGVIIPKILRLKQKRRVQLGPDLSITFEHKVLVWFQIHEMLWAERRTQGLEEEIKIYNPLIPKPDILTITAMWEYIEPEERKYKLKNLWNFISYLYVKVEDKKYFSELLSEDSWIPEEDRASSVNFLRFVLPKKVLPHSIHIHHPHYSADAHIPETVWSSFEFS</sequence>